<dbReference type="AlphaFoldDB" id="A0A9W3YKU5"/>
<dbReference type="GO" id="GO:0003677">
    <property type="term" value="F:DNA binding"/>
    <property type="evidence" value="ECO:0007669"/>
    <property type="project" value="UniProtKB-KW"/>
</dbReference>
<comment type="function">
    <text evidence="1">Involved in the transposition of the insertion sequence.</text>
</comment>
<keyword evidence="4" id="KW-0238">DNA-binding</keyword>
<comment type="similarity">
    <text evidence="2">Belongs to the transposase 11 family.</text>
</comment>
<dbReference type="InterPro" id="IPR047952">
    <property type="entry name" value="Transpos_IS4"/>
</dbReference>
<dbReference type="NCBIfam" id="NF033592">
    <property type="entry name" value="transpos_IS4_1"/>
    <property type="match status" value="1"/>
</dbReference>
<evidence type="ECO:0000313" key="7">
    <source>
        <dbReference type="EMBL" id="AYF85368.1"/>
    </source>
</evidence>
<gene>
    <name evidence="7" type="ORF">D7J84_30835</name>
</gene>
<feature type="domain" description="Transposase IS4-like" evidence="6">
    <location>
        <begin position="120"/>
        <end position="369"/>
    </location>
</feature>
<dbReference type="Proteomes" id="UP000269847">
    <property type="component" value="Plasmid p.1"/>
</dbReference>
<evidence type="ECO:0000313" key="8">
    <source>
        <dbReference type="Proteomes" id="UP000269847"/>
    </source>
</evidence>
<proteinExistence type="inferred from homology"/>
<dbReference type="RefSeq" id="WP_061884960.1">
    <property type="nucleotide sequence ID" value="NZ_CP014283.1"/>
</dbReference>
<evidence type="ECO:0000256" key="2">
    <source>
        <dbReference type="ARBA" id="ARBA00010075"/>
    </source>
</evidence>
<dbReference type="GO" id="GO:0006313">
    <property type="term" value="P:DNA transposition"/>
    <property type="evidence" value="ECO:0007669"/>
    <property type="project" value="InterPro"/>
</dbReference>
<dbReference type="Pfam" id="PF01609">
    <property type="entry name" value="DDE_Tnp_1"/>
    <property type="match status" value="1"/>
</dbReference>
<sequence>MNMNQKQELSLFAEELYRYMSPATLNQLAIEAGGMKRKRKCHGHHFLSLCVWLNQQVATTSLTQLCSQLETSTGVLLSPEGLNRRFNSASVAFFRTVFTTLLQAKIGGVSKISHSLSSYFERIRILDSTTFQVPDRFASTYPGAGGCSHKAGVKIEPGKRSDQAYGATRTGMIQKNELYIRDLGYFRLQDFKSIQDKQGYYLSRLKLPTKIYRKEFETVVFKTKPSQLKPVYIQIHLEDIMKQLQPGQVYELHDVYVGSKDKLPTRIVVYRCTEEQKQKRLRDRAIREKKKGITYTERTKLLQGITVYMTNIPTEWVPKEKIYDLYSLRWQIELLFKIWKSWFQIHRCKSIKQERLECHLYGQLISILLCSSTMFKMRELLLRKKQKELSEYKAMYIIKDYFSLFYQALHKNTQELSKVLLRLFNLLQHNGRKSHRYEKKTVFDILGVVYEYTTSTHQVA</sequence>
<keyword evidence="5" id="KW-0233">DNA recombination</keyword>
<keyword evidence="7" id="KW-0614">Plasmid</keyword>
<evidence type="ECO:0000256" key="1">
    <source>
        <dbReference type="ARBA" id="ARBA00002286"/>
    </source>
</evidence>
<organism evidence="7 8">
    <name type="scientific">Bacillus thuringiensis</name>
    <dbReference type="NCBI Taxonomy" id="1428"/>
    <lineage>
        <taxon>Bacteria</taxon>
        <taxon>Bacillati</taxon>
        <taxon>Bacillota</taxon>
        <taxon>Bacilli</taxon>
        <taxon>Bacillales</taxon>
        <taxon>Bacillaceae</taxon>
        <taxon>Bacillus</taxon>
        <taxon>Bacillus cereus group</taxon>
    </lineage>
</organism>
<keyword evidence="3" id="KW-0815">Transposition</keyword>
<dbReference type="InterPro" id="IPR012337">
    <property type="entry name" value="RNaseH-like_sf"/>
</dbReference>
<evidence type="ECO:0000256" key="5">
    <source>
        <dbReference type="ARBA" id="ARBA00023172"/>
    </source>
</evidence>
<dbReference type="SUPFAM" id="SSF53098">
    <property type="entry name" value="Ribonuclease H-like"/>
    <property type="match status" value="1"/>
</dbReference>
<evidence type="ECO:0000256" key="3">
    <source>
        <dbReference type="ARBA" id="ARBA00022578"/>
    </source>
</evidence>
<dbReference type="EMBL" id="CP032614">
    <property type="protein sequence ID" value="AYF85368.1"/>
    <property type="molecule type" value="Genomic_DNA"/>
</dbReference>
<evidence type="ECO:0000256" key="4">
    <source>
        <dbReference type="ARBA" id="ARBA00023125"/>
    </source>
</evidence>
<accession>A0A9W3YKU5</accession>
<dbReference type="PANTHER" id="PTHR33258">
    <property type="entry name" value="TRANSPOSASE INSL FOR INSERTION SEQUENCE ELEMENT IS186A-RELATED"/>
    <property type="match status" value="1"/>
</dbReference>
<evidence type="ECO:0000259" key="6">
    <source>
        <dbReference type="Pfam" id="PF01609"/>
    </source>
</evidence>
<name>A0A9W3YKU5_BACTU</name>
<dbReference type="GO" id="GO:0004803">
    <property type="term" value="F:transposase activity"/>
    <property type="evidence" value="ECO:0007669"/>
    <property type="project" value="InterPro"/>
</dbReference>
<dbReference type="InterPro" id="IPR002559">
    <property type="entry name" value="Transposase_11"/>
</dbReference>
<dbReference type="PANTHER" id="PTHR33258:SF1">
    <property type="entry name" value="TRANSPOSASE INSL FOR INSERTION SEQUENCE ELEMENT IS186A-RELATED"/>
    <property type="match status" value="1"/>
</dbReference>
<geneLocation type="plasmid" evidence="7 8">
    <name>p.1</name>
</geneLocation>
<protein>
    <submittedName>
        <fullName evidence="7">IS4 family transposase</fullName>
    </submittedName>
</protein>
<reference evidence="7 8" key="1">
    <citation type="submission" date="2018-09" db="EMBL/GenBank/DDBJ databases">
        <title>Complete genome of Bacillus thuringiensis strain QZL38.</title>
        <authorList>
            <person name="Song F."/>
        </authorList>
    </citation>
    <scope>NUCLEOTIDE SEQUENCE [LARGE SCALE GENOMIC DNA]</scope>
    <source>
        <strain evidence="7 8">QZL38</strain>
        <plasmid evidence="7 8">p.1</plasmid>
    </source>
</reference>